<accession>A0A059DY91</accession>
<sequence>MDRGDSNETPKLLKSVSRDAGRHFFDAPARMNLDDCILRLKDLAGLEIISLTPSELGHWLSFRFEGHAFSANDPFGEVWFFAEDPETPDALLQKIALCVVTTTKPS</sequence>
<evidence type="ECO:0000313" key="4">
    <source>
        <dbReference type="Proteomes" id="UP000259173"/>
    </source>
</evidence>
<gene>
    <name evidence="1" type="ORF">DCG65_06225</name>
    <name evidence="2" type="ORF">HY36_08895</name>
</gene>
<dbReference type="STRING" id="1280948.HY36_08895"/>
<evidence type="ECO:0000313" key="1">
    <source>
        <dbReference type="EMBL" id="HAE94137.1"/>
    </source>
</evidence>
<protein>
    <submittedName>
        <fullName evidence="2">Uncharacterized protein</fullName>
    </submittedName>
</protein>
<evidence type="ECO:0000313" key="2">
    <source>
        <dbReference type="EMBL" id="KCZ58484.1"/>
    </source>
</evidence>
<dbReference type="Proteomes" id="UP000259173">
    <property type="component" value="Unassembled WGS sequence"/>
</dbReference>
<dbReference type="RefSeq" id="WP_035554243.1">
    <property type="nucleotide sequence ID" value="NZ_AWFH01000056.1"/>
</dbReference>
<organism evidence="2 3">
    <name type="scientific">Hyphomonas atlantica</name>
    <dbReference type="NCBI Taxonomy" id="1280948"/>
    <lineage>
        <taxon>Bacteria</taxon>
        <taxon>Pseudomonadati</taxon>
        <taxon>Pseudomonadota</taxon>
        <taxon>Alphaproteobacteria</taxon>
        <taxon>Hyphomonadales</taxon>
        <taxon>Hyphomonadaceae</taxon>
        <taxon>Hyphomonas</taxon>
    </lineage>
</organism>
<dbReference type="Proteomes" id="UP000024547">
    <property type="component" value="Unassembled WGS sequence"/>
</dbReference>
<dbReference type="EMBL" id="DMBR01000190">
    <property type="protein sequence ID" value="HAE94137.1"/>
    <property type="molecule type" value="Genomic_DNA"/>
</dbReference>
<proteinExistence type="predicted"/>
<dbReference type="AlphaFoldDB" id="A0A059DY91"/>
<keyword evidence="3" id="KW-1185">Reference proteome</keyword>
<evidence type="ECO:0000313" key="3">
    <source>
        <dbReference type="Proteomes" id="UP000024547"/>
    </source>
</evidence>
<dbReference type="PATRIC" id="fig|1280948.3.peg.2899"/>
<name>A0A059DY91_9PROT</name>
<reference evidence="1 4" key="2">
    <citation type="journal article" date="2018" name="Nat. Biotechnol.">
        <title>A standardized bacterial taxonomy based on genome phylogeny substantially revises the tree of life.</title>
        <authorList>
            <person name="Parks D.H."/>
            <person name="Chuvochina M."/>
            <person name="Waite D.W."/>
            <person name="Rinke C."/>
            <person name="Skarshewski A."/>
            <person name="Chaumeil P.A."/>
            <person name="Hugenholtz P."/>
        </authorList>
    </citation>
    <scope>NUCLEOTIDE SEQUENCE [LARGE SCALE GENOMIC DNA]</scope>
    <source>
        <strain evidence="1">UBA8557</strain>
    </source>
</reference>
<reference evidence="2 3" key="1">
    <citation type="journal article" date="2014" name="Antonie Van Leeuwenhoek">
        <title>Hyphomonas beringensis sp. nov. and Hyphomonas chukchiensis sp. nov., isolated from surface seawater of the Bering Sea and Chukchi Sea.</title>
        <authorList>
            <person name="Li C."/>
            <person name="Lai Q."/>
            <person name="Li G."/>
            <person name="Dong C."/>
            <person name="Wang J."/>
            <person name="Liao Y."/>
            <person name="Shao Z."/>
        </authorList>
    </citation>
    <scope>NUCLEOTIDE SEQUENCE [LARGE SCALE GENOMIC DNA]</scope>
    <source>
        <strain evidence="2 3">22II1-22F38</strain>
    </source>
</reference>
<comment type="caution">
    <text evidence="2">The sequence shown here is derived from an EMBL/GenBank/DDBJ whole genome shotgun (WGS) entry which is preliminary data.</text>
</comment>
<dbReference type="EMBL" id="AWFH01000056">
    <property type="protein sequence ID" value="KCZ58484.1"/>
    <property type="molecule type" value="Genomic_DNA"/>
</dbReference>
<dbReference type="OrthoDB" id="7619504at2"/>